<reference evidence="2 3" key="1">
    <citation type="submission" date="2019-10" db="EMBL/GenBank/DDBJ databases">
        <authorList>
            <person name="Karimi E."/>
        </authorList>
    </citation>
    <scope>NUCLEOTIDE SEQUENCE [LARGE SCALE GENOMIC DNA]</scope>
    <source>
        <strain evidence="2">Exiguobacterium sp. 9Y</strain>
    </source>
</reference>
<keyword evidence="1" id="KW-1133">Transmembrane helix</keyword>
<dbReference type="EMBL" id="CABWKQ010000019">
    <property type="protein sequence ID" value="VWX35676.1"/>
    <property type="molecule type" value="Genomic_DNA"/>
</dbReference>
<dbReference type="Gene3D" id="1.25.40.10">
    <property type="entry name" value="Tetratricopeptide repeat domain"/>
    <property type="match status" value="1"/>
</dbReference>
<dbReference type="SUPFAM" id="SSF48452">
    <property type="entry name" value="TPR-like"/>
    <property type="match status" value="1"/>
</dbReference>
<sequence length="302" mass="34652">MIFFVLLFFLIHAVIVFLVTKLITARMDPAQRGLVKWIALICYFVPLLGELFGLVSWLIARRYASDKTLLDYDDYIEFDVVNLEGLQQQAADNIDLVPMGEAMELDAKERKQSIVRLTTTSIADSGKYLQFGLDHADSETVHYAATVRNTLYDRYEATIKSREEQLNPGHVTTYYQLIDAFEAFIDSGLLDDSMQKRIFDRFGSYLQDMRIHYPTDATCLKACGKLALAKGDVADVLGYYERLIRHYPEQADGYLLAIEYHFTRGDWTKLAPLVTQLKRHVAPVNIPDDKRYILDRLEGVEL</sequence>
<dbReference type="InterPro" id="IPR011990">
    <property type="entry name" value="TPR-like_helical_dom_sf"/>
</dbReference>
<organism evidence="2 3">
    <name type="scientific">Exiguobacterium oxidotolerans</name>
    <dbReference type="NCBI Taxonomy" id="223958"/>
    <lineage>
        <taxon>Bacteria</taxon>
        <taxon>Bacillati</taxon>
        <taxon>Bacillota</taxon>
        <taxon>Bacilli</taxon>
        <taxon>Bacillales</taxon>
        <taxon>Bacillales Family XII. Incertae Sedis</taxon>
        <taxon>Exiguobacterium</taxon>
    </lineage>
</organism>
<evidence type="ECO:0000256" key="1">
    <source>
        <dbReference type="SAM" id="Phobius"/>
    </source>
</evidence>
<keyword evidence="1" id="KW-0472">Membrane</keyword>
<evidence type="ECO:0000313" key="3">
    <source>
        <dbReference type="Proteomes" id="UP000439752"/>
    </source>
</evidence>
<dbReference type="AlphaFoldDB" id="A0A653I977"/>
<accession>A0A653I977</accession>
<evidence type="ECO:0000313" key="2">
    <source>
        <dbReference type="EMBL" id="VWX35676.1"/>
    </source>
</evidence>
<proteinExistence type="predicted"/>
<keyword evidence="1" id="KW-0812">Transmembrane</keyword>
<protein>
    <submittedName>
        <fullName evidence="2">Uncharacterized protein</fullName>
    </submittedName>
</protein>
<name>A0A653I977_9BACL</name>
<feature type="transmembrane region" description="Helical" evidence="1">
    <location>
        <begin position="6"/>
        <end position="25"/>
    </location>
</feature>
<dbReference type="RefSeq" id="WP_159173359.1">
    <property type="nucleotide sequence ID" value="NZ_LR732312.1"/>
</dbReference>
<feature type="transmembrane region" description="Helical" evidence="1">
    <location>
        <begin position="37"/>
        <end position="60"/>
    </location>
</feature>
<keyword evidence="3" id="KW-1185">Reference proteome</keyword>
<dbReference type="Proteomes" id="UP000439752">
    <property type="component" value="Unassembled WGS sequence"/>
</dbReference>
<gene>
    <name evidence="2" type="ORF">EXIGUO9Y_260086</name>
</gene>